<keyword evidence="5 13" id="KW-1003">Cell membrane</keyword>
<evidence type="ECO:0000256" key="11">
    <source>
        <dbReference type="ARBA" id="ARBA00033245"/>
    </source>
</evidence>
<feature type="transmembrane region" description="Helical" evidence="13">
    <location>
        <begin position="418"/>
        <end position="435"/>
    </location>
</feature>
<evidence type="ECO:0000256" key="9">
    <source>
        <dbReference type="ARBA" id="ARBA00023136"/>
    </source>
</evidence>
<dbReference type="PRINTS" id="PR01900">
    <property type="entry name" value="YIDCPROTEIN"/>
</dbReference>
<dbReference type="EMBL" id="CP007028">
    <property type="protein sequence ID" value="AHE95454.1"/>
    <property type="molecule type" value="Genomic_DNA"/>
</dbReference>
<dbReference type="KEGG" id="trd:THERU_00910"/>
<dbReference type="PANTHER" id="PTHR12428">
    <property type="entry name" value="OXA1"/>
    <property type="match status" value="1"/>
</dbReference>
<dbReference type="eggNOG" id="COG0706">
    <property type="taxonomic scope" value="Bacteria"/>
</dbReference>
<feature type="transmembrane region" description="Helical" evidence="13">
    <location>
        <begin position="309"/>
        <end position="329"/>
    </location>
</feature>
<dbReference type="GO" id="GO:0051205">
    <property type="term" value="P:protein insertion into membrane"/>
    <property type="evidence" value="ECO:0007669"/>
    <property type="project" value="TreeGrafter"/>
</dbReference>
<proteinExistence type="inferred from homology"/>
<accession>W0DAC6</accession>
<evidence type="ECO:0000256" key="4">
    <source>
        <dbReference type="ARBA" id="ARBA00022448"/>
    </source>
</evidence>
<dbReference type="InterPro" id="IPR019998">
    <property type="entry name" value="Membr_insert_YidC"/>
</dbReference>
<dbReference type="GO" id="GO:0015031">
    <property type="term" value="P:protein transport"/>
    <property type="evidence" value="ECO:0007669"/>
    <property type="project" value="UniProtKB-KW"/>
</dbReference>
<dbReference type="STRING" id="75906.THERU_00910"/>
<evidence type="ECO:0000256" key="12">
    <source>
        <dbReference type="ARBA" id="ARBA00033342"/>
    </source>
</evidence>
<keyword evidence="16" id="KW-1185">Reference proteome</keyword>
<dbReference type="NCBIfam" id="TIGR03592">
    <property type="entry name" value="yidC_oxa1_cterm"/>
    <property type="match status" value="1"/>
</dbReference>
<comment type="similarity">
    <text evidence="2 13">Belongs to the OXA1/ALB3/YidC family. Type 1 subfamily.</text>
</comment>
<dbReference type="Pfam" id="PF02096">
    <property type="entry name" value="60KD_IMP"/>
    <property type="match status" value="1"/>
</dbReference>
<dbReference type="InterPro" id="IPR028055">
    <property type="entry name" value="YidC/Oxa/ALB_C"/>
</dbReference>
<keyword evidence="6 13" id="KW-0812">Transmembrane</keyword>
<dbReference type="AlphaFoldDB" id="W0DAC6"/>
<dbReference type="CDD" id="cd19961">
    <property type="entry name" value="EcYidC-like_peri"/>
    <property type="match status" value="1"/>
</dbReference>
<evidence type="ECO:0000256" key="7">
    <source>
        <dbReference type="ARBA" id="ARBA00022927"/>
    </source>
</evidence>
<organism evidence="16">
    <name type="scientific">Thermocrinis ruber</name>
    <dbReference type="NCBI Taxonomy" id="75906"/>
    <lineage>
        <taxon>Bacteria</taxon>
        <taxon>Pseudomonadati</taxon>
        <taxon>Aquificota</taxon>
        <taxon>Aquificia</taxon>
        <taxon>Aquificales</taxon>
        <taxon>Aquificaceae</taxon>
        <taxon>Thermocrinis</taxon>
    </lineage>
</organism>
<comment type="subunit">
    <text evidence="13">Interacts with the Sec translocase complex via SecD. Specifically interacts with transmembrane segments of nascent integral membrane proteins during membrane integration.</text>
</comment>
<dbReference type="GO" id="GO:0032977">
    <property type="term" value="F:membrane insertase activity"/>
    <property type="evidence" value="ECO:0007669"/>
    <property type="project" value="InterPro"/>
</dbReference>
<dbReference type="InterPro" id="IPR047196">
    <property type="entry name" value="YidC_ALB_C"/>
</dbReference>
<evidence type="ECO:0000256" key="13">
    <source>
        <dbReference type="HAMAP-Rule" id="MF_01810"/>
    </source>
</evidence>
<sequence length="501" mass="57371">MQRQDIDPKKLFAIVVLATLFIFAYQAYLILFPPQSTKSQGNQTIKEEKAPQEVPQLLLGTTREKLKPTNLVSYKSENFELVFAQEGGRLVGFRDLKYNRELITEEEKRLNLFPLEVFTGDPNIDLALNSEGYEVKVEGNRIRLSLKKENWSIEKILEDKGNYFVLSVVGKNLPPLFVSSGLQVREEDFYTHSGPVLKVGERVLRLEIKDIQSKELIVGDIKFAGVESRYYFKGFQGDISASAVYRVGEKDSLVLVRAEKPLNLYMGAKEYSRLKPLGLSDVIDYGSLKLLVKPLFLFMYWIYEHLNSWVFSILALTLIVRLLMFPLTYKSTISMMKLSELAPKMQQLKEKYKDDPVKFQEEMIKLYSEVGFNPASGCLPILLQIPVFFALYKVLTITADLQLAKFLWIGSLAEKDPFYILPVLMGITMIAQQFISPSPEKSQNFMMYISSVVFTFLFANFPSGLVLYWTFNNIISLAQSYIIKKLTTKPKVKEGKKGKKK</sequence>
<evidence type="ECO:0000256" key="1">
    <source>
        <dbReference type="ARBA" id="ARBA00004429"/>
    </source>
</evidence>
<dbReference type="InterPro" id="IPR001708">
    <property type="entry name" value="YidC/ALB3/OXA1/COX18"/>
</dbReference>
<evidence type="ECO:0000256" key="5">
    <source>
        <dbReference type="ARBA" id="ARBA00022475"/>
    </source>
</evidence>
<protein>
    <recommendedName>
        <fullName evidence="3 13">Membrane protein insertase YidC</fullName>
    </recommendedName>
    <alternativeName>
        <fullName evidence="12 13">Foldase YidC</fullName>
    </alternativeName>
    <alternativeName>
        <fullName evidence="11 13">Membrane integrase YidC</fullName>
    </alternativeName>
    <alternativeName>
        <fullName evidence="13">Membrane protein YidC</fullName>
    </alternativeName>
</protein>
<dbReference type="HOGENOM" id="CLU_016535_3_1_0"/>
<dbReference type="InterPro" id="IPR038221">
    <property type="entry name" value="YidC_periplasmic_sf"/>
</dbReference>
<name>W0DAC6_9AQUI</name>
<dbReference type="InterPro" id="IPR028053">
    <property type="entry name" value="Membr_insert_YidC_N"/>
</dbReference>
<feature type="transmembrane region" description="Helical" evidence="13">
    <location>
        <begin position="12"/>
        <end position="31"/>
    </location>
</feature>
<feature type="domain" description="Membrane insertase YidC/Oxa/ALB C-terminal" evidence="14">
    <location>
        <begin position="309"/>
        <end position="485"/>
    </location>
</feature>
<evidence type="ECO:0000256" key="8">
    <source>
        <dbReference type="ARBA" id="ARBA00022989"/>
    </source>
</evidence>
<evidence type="ECO:0000313" key="16">
    <source>
        <dbReference type="Proteomes" id="UP000018914"/>
    </source>
</evidence>
<dbReference type="CDD" id="cd20070">
    <property type="entry name" value="5TM_YidC_Alb3"/>
    <property type="match status" value="1"/>
</dbReference>
<dbReference type="Gene3D" id="2.70.98.90">
    <property type="match status" value="1"/>
</dbReference>
<dbReference type="PANTHER" id="PTHR12428:SF65">
    <property type="entry name" value="CYTOCHROME C OXIDASE ASSEMBLY PROTEIN COX18, MITOCHONDRIAL"/>
    <property type="match status" value="1"/>
</dbReference>
<reference evidence="15 16" key="1">
    <citation type="submission" date="2013-12" db="EMBL/GenBank/DDBJ databases">
        <authorList>
            <consortium name="DOE Joint Genome Institute"/>
            <person name="Eisen J."/>
            <person name="Huntemann M."/>
            <person name="Han J."/>
            <person name="Chen A."/>
            <person name="Kyrpides N."/>
            <person name="Mavromatis K."/>
            <person name="Markowitz V."/>
            <person name="Palaniappan K."/>
            <person name="Ivanova N."/>
            <person name="Schaumberg A."/>
            <person name="Pati A."/>
            <person name="Liolios K."/>
            <person name="Nordberg H.P."/>
            <person name="Cantor M.N."/>
            <person name="Hua S.X."/>
            <person name="Woyke T."/>
        </authorList>
    </citation>
    <scope>NUCLEOTIDE SEQUENCE [LARGE SCALE GENOMIC DNA]</scope>
    <source>
        <strain evidence="15 16">DSM 23557</strain>
    </source>
</reference>
<keyword evidence="4 13" id="KW-0813">Transport</keyword>
<evidence type="ECO:0000256" key="2">
    <source>
        <dbReference type="ARBA" id="ARBA00010527"/>
    </source>
</evidence>
<evidence type="ECO:0000313" key="15">
    <source>
        <dbReference type="EMBL" id="AHE95454.1"/>
    </source>
</evidence>
<evidence type="ECO:0000256" key="10">
    <source>
        <dbReference type="ARBA" id="ARBA00023186"/>
    </source>
</evidence>
<keyword evidence="10 13" id="KW-0143">Chaperone</keyword>
<dbReference type="PRINTS" id="PR00701">
    <property type="entry name" value="60KDINNERMP"/>
</dbReference>
<keyword evidence="9 13" id="KW-0472">Membrane</keyword>
<keyword evidence="7 13" id="KW-0653">Protein transport</keyword>
<dbReference type="HAMAP" id="MF_01810">
    <property type="entry name" value="YidC_type1"/>
    <property type="match status" value="1"/>
</dbReference>
<dbReference type="RefSeq" id="WP_025305403.1">
    <property type="nucleotide sequence ID" value="NZ_CP007028.1"/>
</dbReference>
<evidence type="ECO:0000256" key="6">
    <source>
        <dbReference type="ARBA" id="ARBA00022692"/>
    </source>
</evidence>
<comment type="function">
    <text evidence="13">Required for the insertion and/or proper folding and/or complex formation of integral membrane proteins into the membrane. Involved in integration of membrane proteins that insert both dependently and independently of the Sec translocase complex, as well as at least some lipoproteins. Aids folding of multispanning membrane proteins.</text>
</comment>
<gene>
    <name evidence="13" type="primary">yidC</name>
    <name evidence="15" type="ORF">THERU_00910</name>
</gene>
<dbReference type="OrthoDB" id="9780552at2"/>
<keyword evidence="8 13" id="KW-1133">Transmembrane helix</keyword>
<dbReference type="PATRIC" id="fig|75906.3.peg.179"/>
<feature type="transmembrane region" description="Helical" evidence="13">
    <location>
        <begin position="447"/>
        <end position="471"/>
    </location>
</feature>
<dbReference type="GO" id="GO:0005886">
    <property type="term" value="C:plasma membrane"/>
    <property type="evidence" value="ECO:0007669"/>
    <property type="project" value="UniProtKB-SubCell"/>
</dbReference>
<evidence type="ECO:0000256" key="3">
    <source>
        <dbReference type="ARBA" id="ARBA00015325"/>
    </source>
</evidence>
<comment type="subcellular location">
    <subcellularLocation>
        <location evidence="1">Cell inner membrane</location>
        <topology evidence="1">Multi-pass membrane protein</topology>
    </subcellularLocation>
    <subcellularLocation>
        <location evidence="13">Cell membrane</location>
        <topology evidence="13">Multi-pass membrane protein</topology>
    </subcellularLocation>
</comment>
<dbReference type="Proteomes" id="UP000018914">
    <property type="component" value="Chromosome"/>
</dbReference>
<evidence type="ECO:0000259" key="14">
    <source>
        <dbReference type="Pfam" id="PF02096"/>
    </source>
</evidence>